<organism evidence="1 2">
    <name type="scientific">Streptomyces edwardsiae</name>
    <dbReference type="NCBI Taxonomy" id="3075527"/>
    <lineage>
        <taxon>Bacteria</taxon>
        <taxon>Bacillati</taxon>
        <taxon>Actinomycetota</taxon>
        <taxon>Actinomycetes</taxon>
        <taxon>Kitasatosporales</taxon>
        <taxon>Streptomycetaceae</taxon>
        <taxon>Streptomyces</taxon>
    </lineage>
</organism>
<evidence type="ECO:0000313" key="1">
    <source>
        <dbReference type="EMBL" id="MDT0393796.1"/>
    </source>
</evidence>
<dbReference type="RefSeq" id="WP_158713677.1">
    <property type="nucleotide sequence ID" value="NZ_JAVRFA010000003.1"/>
</dbReference>
<dbReference type="EMBL" id="JAVRFA010000003">
    <property type="protein sequence ID" value="MDT0393796.1"/>
    <property type="molecule type" value="Genomic_DNA"/>
</dbReference>
<accession>A0ABU2PPR2</accession>
<dbReference type="Proteomes" id="UP001183881">
    <property type="component" value="Unassembled WGS sequence"/>
</dbReference>
<sequence>MREAIGKALYLDELAPHPLDIDVGFRRAVDPPGQVQLRFVDGLFDPADSAARDEHPCTRLDLREPRVLAPVLESRAEELPCRLTRTIGHNQPPCADPHL</sequence>
<evidence type="ECO:0000313" key="2">
    <source>
        <dbReference type="Proteomes" id="UP001183881"/>
    </source>
</evidence>
<protein>
    <submittedName>
        <fullName evidence="1">Uncharacterized protein</fullName>
    </submittedName>
</protein>
<keyword evidence="2" id="KW-1185">Reference proteome</keyword>
<comment type="caution">
    <text evidence="1">The sequence shown here is derived from an EMBL/GenBank/DDBJ whole genome shotgun (WGS) entry which is preliminary data.</text>
</comment>
<gene>
    <name evidence="1" type="ORF">RM705_03615</name>
</gene>
<reference evidence="2" key="1">
    <citation type="submission" date="2023-07" db="EMBL/GenBank/DDBJ databases">
        <title>30 novel species of actinomycetes from the DSMZ collection.</title>
        <authorList>
            <person name="Nouioui I."/>
        </authorList>
    </citation>
    <scope>NUCLEOTIDE SEQUENCE [LARGE SCALE GENOMIC DNA]</scope>
    <source>
        <strain evidence="2">DSM 41636</strain>
    </source>
</reference>
<proteinExistence type="predicted"/>
<name>A0ABU2PPR2_9ACTN</name>